<evidence type="ECO:0000256" key="3">
    <source>
        <dbReference type="ARBA" id="ARBA00022692"/>
    </source>
</evidence>
<gene>
    <name evidence="7" type="ORF">MNOR_LOCUS6417</name>
</gene>
<dbReference type="AlphaFoldDB" id="A0AAV2PZ48"/>
<evidence type="ECO:0000256" key="4">
    <source>
        <dbReference type="ARBA" id="ARBA00022989"/>
    </source>
</evidence>
<organism evidence="7 8">
    <name type="scientific">Meganyctiphanes norvegica</name>
    <name type="common">Northern krill</name>
    <name type="synonym">Thysanopoda norvegica</name>
    <dbReference type="NCBI Taxonomy" id="48144"/>
    <lineage>
        <taxon>Eukaryota</taxon>
        <taxon>Metazoa</taxon>
        <taxon>Ecdysozoa</taxon>
        <taxon>Arthropoda</taxon>
        <taxon>Crustacea</taxon>
        <taxon>Multicrustacea</taxon>
        <taxon>Malacostraca</taxon>
        <taxon>Eumalacostraca</taxon>
        <taxon>Eucarida</taxon>
        <taxon>Euphausiacea</taxon>
        <taxon>Euphausiidae</taxon>
        <taxon>Meganyctiphanes</taxon>
    </lineage>
</organism>
<dbReference type="GO" id="GO:0005886">
    <property type="term" value="C:plasma membrane"/>
    <property type="evidence" value="ECO:0007669"/>
    <property type="project" value="UniProtKB-ARBA"/>
</dbReference>
<keyword evidence="5 6" id="KW-0472">Membrane</keyword>
<keyword evidence="8" id="KW-1185">Reference proteome</keyword>
<evidence type="ECO:0000256" key="5">
    <source>
        <dbReference type="ARBA" id="ARBA00023136"/>
    </source>
</evidence>
<name>A0AAV2PZ48_MEGNR</name>
<evidence type="ECO:0000313" key="7">
    <source>
        <dbReference type="EMBL" id="CAL4067341.1"/>
    </source>
</evidence>
<sequence length="179" mass="20518">RSALFPGTVWLYLHCEIIKHELIDLKQKYGHRIASIFSLVVYTVDVGLDIYTVYKLYHTLHEKVNLLLTSIGVAFIIISSVVGSSISLHLMRRSWSDDPSSFKWYHKLLYNPVGFLLLPLCILAANAKRAWSSDRKEFEAKEANDVKYVIITESLIEGLLQLMMQVHILIKVEPLFTLA</sequence>
<accession>A0AAV2PZ48</accession>
<feature type="transmembrane region" description="Helical" evidence="6">
    <location>
        <begin position="33"/>
        <end position="54"/>
    </location>
</feature>
<feature type="transmembrane region" description="Helical" evidence="6">
    <location>
        <begin position="108"/>
        <end position="127"/>
    </location>
</feature>
<comment type="similarity">
    <text evidence="2 6">Belongs to the XK family.</text>
</comment>
<feature type="non-terminal residue" evidence="7">
    <location>
        <position position="1"/>
    </location>
</feature>
<feature type="non-terminal residue" evidence="7">
    <location>
        <position position="179"/>
    </location>
</feature>
<proteinExistence type="inferred from homology"/>
<evidence type="ECO:0000313" key="8">
    <source>
        <dbReference type="Proteomes" id="UP001497623"/>
    </source>
</evidence>
<keyword evidence="3 6" id="KW-0812">Transmembrane</keyword>
<protein>
    <recommendedName>
        <fullName evidence="6">XK-related protein</fullName>
    </recommendedName>
</protein>
<evidence type="ECO:0000256" key="1">
    <source>
        <dbReference type="ARBA" id="ARBA00004141"/>
    </source>
</evidence>
<dbReference type="InterPro" id="IPR018629">
    <property type="entry name" value="XK-rel"/>
</dbReference>
<evidence type="ECO:0000256" key="2">
    <source>
        <dbReference type="ARBA" id="ARBA00008789"/>
    </source>
</evidence>
<comment type="subcellular location">
    <subcellularLocation>
        <location evidence="1 6">Membrane</location>
        <topology evidence="1 6">Multi-pass membrane protein</topology>
    </subcellularLocation>
</comment>
<keyword evidence="4 6" id="KW-1133">Transmembrane helix</keyword>
<reference evidence="7 8" key="1">
    <citation type="submission" date="2024-05" db="EMBL/GenBank/DDBJ databases">
        <authorList>
            <person name="Wallberg A."/>
        </authorList>
    </citation>
    <scope>NUCLEOTIDE SEQUENCE [LARGE SCALE GENOMIC DNA]</scope>
</reference>
<dbReference type="Pfam" id="PF09815">
    <property type="entry name" value="XK-related"/>
    <property type="match status" value="1"/>
</dbReference>
<comment type="caution">
    <text evidence="7">The sequence shown here is derived from an EMBL/GenBank/DDBJ whole genome shotgun (WGS) entry which is preliminary data.</text>
</comment>
<feature type="transmembrane region" description="Helical" evidence="6">
    <location>
        <begin position="66"/>
        <end position="88"/>
    </location>
</feature>
<dbReference type="Proteomes" id="UP001497623">
    <property type="component" value="Unassembled WGS sequence"/>
</dbReference>
<dbReference type="EMBL" id="CAXKWB010002648">
    <property type="protein sequence ID" value="CAL4067341.1"/>
    <property type="molecule type" value="Genomic_DNA"/>
</dbReference>
<evidence type="ECO:0000256" key="6">
    <source>
        <dbReference type="RuleBase" id="RU910716"/>
    </source>
</evidence>